<dbReference type="Gene3D" id="3.90.180.10">
    <property type="entry name" value="Medium-chain alcohol dehydrogenases, catalytic domain"/>
    <property type="match status" value="1"/>
</dbReference>
<protein>
    <submittedName>
        <fullName evidence="1">NADPH:quinone reductase-like Zn-dependent oxidoreductase</fullName>
    </submittedName>
</protein>
<proteinExistence type="predicted"/>
<reference evidence="1 2" key="1">
    <citation type="submission" date="2020-07" db="EMBL/GenBank/DDBJ databases">
        <title>Sequencing the genomes of 1000 actinobacteria strains.</title>
        <authorList>
            <person name="Klenk H.-P."/>
        </authorList>
    </citation>
    <scope>NUCLEOTIDE SEQUENCE [LARGE SCALE GENOMIC DNA]</scope>
    <source>
        <strain evidence="1 2">DSM 45278</strain>
    </source>
</reference>
<dbReference type="AlphaFoldDB" id="A0A7Y9X9B0"/>
<organism evidence="1 2">
    <name type="scientific">Nocardiopsis sinuspersici</name>
    <dbReference type="NCBI Taxonomy" id="501010"/>
    <lineage>
        <taxon>Bacteria</taxon>
        <taxon>Bacillati</taxon>
        <taxon>Actinomycetota</taxon>
        <taxon>Actinomycetes</taxon>
        <taxon>Streptosporangiales</taxon>
        <taxon>Nocardiopsidaceae</taxon>
        <taxon>Nocardiopsis</taxon>
    </lineage>
</organism>
<dbReference type="Pfam" id="PF13602">
    <property type="entry name" value="ADH_zinc_N_2"/>
    <property type="match status" value="1"/>
</dbReference>
<dbReference type="Proteomes" id="UP000584931">
    <property type="component" value="Unassembled WGS sequence"/>
</dbReference>
<sequence length="107" mass="11681">MTRSPTWSVARWSPSSCRWSATTGGGSSRAVAGAVVEFDLRWLYLHNISLIGSSRHTREHFATLSRTAPSGAVQPLIAARYALDDLATAQEQFTRQRHVGKIVVTVG</sequence>
<dbReference type="Gene3D" id="3.40.50.720">
    <property type="entry name" value="NAD(P)-binding Rossmann-like Domain"/>
    <property type="match status" value="1"/>
</dbReference>
<evidence type="ECO:0000313" key="2">
    <source>
        <dbReference type="Proteomes" id="UP000584931"/>
    </source>
</evidence>
<name>A0A7Y9X9B0_9ACTN</name>
<gene>
    <name evidence="1" type="ORF">HNR06_000002</name>
</gene>
<accession>A0A7Y9X9B0</accession>
<evidence type="ECO:0000313" key="1">
    <source>
        <dbReference type="EMBL" id="NYH50413.1"/>
    </source>
</evidence>
<dbReference type="EMBL" id="JACCHL010000001">
    <property type="protein sequence ID" value="NYH50413.1"/>
    <property type="molecule type" value="Genomic_DNA"/>
</dbReference>
<comment type="caution">
    <text evidence="1">The sequence shown here is derived from an EMBL/GenBank/DDBJ whole genome shotgun (WGS) entry which is preliminary data.</text>
</comment>